<dbReference type="RefSeq" id="WP_049683038.1">
    <property type="nucleotide sequence ID" value="NZ_LFZW01000001.1"/>
</dbReference>
<dbReference type="OrthoDB" id="9780343at2"/>
<evidence type="ECO:0008006" key="3">
    <source>
        <dbReference type="Google" id="ProtNLM"/>
    </source>
</evidence>
<dbReference type="EMBL" id="LFZW01000001">
    <property type="protein sequence ID" value="KMY51688.1"/>
    <property type="molecule type" value="Genomic_DNA"/>
</dbReference>
<dbReference type="AlphaFoldDB" id="A0A0K9GYE3"/>
<keyword evidence="2" id="KW-1185">Reference proteome</keyword>
<accession>A0A0K9GYE3</accession>
<dbReference type="STRING" id="1679170.AC625_20930"/>
<protein>
    <recommendedName>
        <fullName evidence="3">DUF2225 domain-containing protein</fullName>
    </recommendedName>
</protein>
<gene>
    <name evidence="1" type="ORF">AC625_20930</name>
</gene>
<sequence>METIQPLYDKQLKCLVCEYSFTSKKVRSRFVKVIAYDTDFCPTYNDEEGNALYYNIHVCPCCGFSSSDDFSKYFPPLTKEEIQTKISAHWVPHHFGDKRTIQDAISTYKLAGYSAILKKEKHITTAGIFLRLAWLFRGKEDHEQEIRFLKIARQKYMESYSTDDFKGTQVSEIRILYLIGELSRRISDVQTAVKYFSIVIEQQSKAVETTIIEMARERWQEIREQRDNNQDHELINS</sequence>
<proteinExistence type="predicted"/>
<name>A0A0K9GYE3_9BACI</name>
<dbReference type="Pfam" id="PF09986">
    <property type="entry name" value="DUF2225"/>
    <property type="match status" value="1"/>
</dbReference>
<comment type="caution">
    <text evidence="1">The sequence shown here is derived from an EMBL/GenBank/DDBJ whole genome shotgun (WGS) entry which is preliminary data.</text>
</comment>
<dbReference type="InterPro" id="IPR018708">
    <property type="entry name" value="DUF2225"/>
</dbReference>
<dbReference type="PATRIC" id="fig|1679170.3.peg.4723"/>
<dbReference type="Proteomes" id="UP000037146">
    <property type="component" value="Unassembled WGS sequence"/>
</dbReference>
<evidence type="ECO:0000313" key="2">
    <source>
        <dbReference type="Proteomes" id="UP000037146"/>
    </source>
</evidence>
<evidence type="ECO:0000313" key="1">
    <source>
        <dbReference type="EMBL" id="KMY51688.1"/>
    </source>
</evidence>
<reference evidence="2" key="1">
    <citation type="submission" date="2015-07" db="EMBL/GenBank/DDBJ databases">
        <title>Genome sequencing project for genomic taxonomy and phylogenomics of Bacillus-like bacteria.</title>
        <authorList>
            <person name="Liu B."/>
            <person name="Wang J."/>
            <person name="Zhu Y."/>
            <person name="Liu G."/>
            <person name="Chen Q."/>
            <person name="Chen Z."/>
            <person name="Lan J."/>
            <person name="Che J."/>
            <person name="Ge C."/>
            <person name="Shi H."/>
            <person name="Pan Z."/>
            <person name="Liu X."/>
        </authorList>
    </citation>
    <scope>NUCLEOTIDE SEQUENCE [LARGE SCALE GENOMIC DNA]</scope>
    <source>
        <strain evidence="2">FJAT-27997</strain>
    </source>
</reference>
<organism evidence="1 2">
    <name type="scientific">Peribacillus loiseleuriae</name>
    <dbReference type="NCBI Taxonomy" id="1679170"/>
    <lineage>
        <taxon>Bacteria</taxon>
        <taxon>Bacillati</taxon>
        <taxon>Bacillota</taxon>
        <taxon>Bacilli</taxon>
        <taxon>Bacillales</taxon>
        <taxon>Bacillaceae</taxon>
        <taxon>Peribacillus</taxon>
    </lineage>
</organism>